<dbReference type="AlphaFoldDB" id="A0A1H5C2J5"/>
<dbReference type="InterPro" id="IPR025110">
    <property type="entry name" value="AMP-bd_C"/>
</dbReference>
<keyword evidence="6" id="KW-1185">Reference proteome</keyword>
<evidence type="ECO:0000259" key="3">
    <source>
        <dbReference type="Pfam" id="PF00501"/>
    </source>
</evidence>
<organism evidence="5 6">
    <name type="scientific">Rhodococcus koreensis</name>
    <dbReference type="NCBI Taxonomy" id="99653"/>
    <lineage>
        <taxon>Bacteria</taxon>
        <taxon>Bacillati</taxon>
        <taxon>Actinomycetota</taxon>
        <taxon>Actinomycetes</taxon>
        <taxon>Mycobacteriales</taxon>
        <taxon>Nocardiaceae</taxon>
        <taxon>Rhodococcus</taxon>
    </lineage>
</organism>
<dbReference type="Gene3D" id="3.30.300.30">
    <property type="match status" value="1"/>
</dbReference>
<dbReference type="SUPFAM" id="SSF56801">
    <property type="entry name" value="Acetyl-CoA synthetase-like"/>
    <property type="match status" value="1"/>
</dbReference>
<comment type="similarity">
    <text evidence="1">Belongs to the ATP-dependent AMP-binding enzyme family.</text>
</comment>
<reference evidence="6" key="1">
    <citation type="submission" date="2016-10" db="EMBL/GenBank/DDBJ databases">
        <authorList>
            <person name="Varghese N."/>
            <person name="Submissions S."/>
        </authorList>
    </citation>
    <scope>NUCLEOTIDE SEQUENCE [LARGE SCALE GENOMIC DNA]</scope>
    <source>
        <strain evidence="6">DSM 44498</strain>
    </source>
</reference>
<dbReference type="Proteomes" id="UP000183561">
    <property type="component" value="Unassembled WGS sequence"/>
</dbReference>
<dbReference type="PANTHER" id="PTHR43767:SF1">
    <property type="entry name" value="NONRIBOSOMAL PEPTIDE SYNTHASE PES1 (EUROFUNG)-RELATED"/>
    <property type="match status" value="1"/>
</dbReference>
<dbReference type="Pfam" id="PF00501">
    <property type="entry name" value="AMP-binding"/>
    <property type="match status" value="1"/>
</dbReference>
<dbReference type="InterPro" id="IPR000873">
    <property type="entry name" value="AMP-dep_synth/lig_dom"/>
</dbReference>
<evidence type="ECO:0000313" key="6">
    <source>
        <dbReference type="Proteomes" id="UP000183561"/>
    </source>
</evidence>
<name>A0A1H5C2J5_9NOCA</name>
<evidence type="ECO:0000256" key="2">
    <source>
        <dbReference type="ARBA" id="ARBA00022598"/>
    </source>
</evidence>
<dbReference type="PROSITE" id="PS00455">
    <property type="entry name" value="AMP_BINDING"/>
    <property type="match status" value="1"/>
</dbReference>
<dbReference type="NCBIfam" id="NF004837">
    <property type="entry name" value="PRK06187.1"/>
    <property type="match status" value="1"/>
</dbReference>
<dbReference type="InterPro" id="IPR045851">
    <property type="entry name" value="AMP-bd_C_sf"/>
</dbReference>
<dbReference type="InterPro" id="IPR020845">
    <property type="entry name" value="AMP-binding_CS"/>
</dbReference>
<keyword evidence="2" id="KW-0436">Ligase</keyword>
<dbReference type="InterPro" id="IPR050237">
    <property type="entry name" value="ATP-dep_AMP-bd_enzyme"/>
</dbReference>
<feature type="domain" description="AMP-binding enzyme C-terminal" evidence="4">
    <location>
        <begin position="421"/>
        <end position="496"/>
    </location>
</feature>
<dbReference type="OrthoDB" id="9803968at2"/>
<dbReference type="RefSeq" id="WP_072943234.1">
    <property type="nucleotide sequence ID" value="NZ_FNSV01000005.1"/>
</dbReference>
<evidence type="ECO:0000256" key="1">
    <source>
        <dbReference type="ARBA" id="ARBA00006432"/>
    </source>
</evidence>
<dbReference type="GO" id="GO:0016878">
    <property type="term" value="F:acid-thiol ligase activity"/>
    <property type="evidence" value="ECO:0007669"/>
    <property type="project" value="UniProtKB-ARBA"/>
</dbReference>
<dbReference type="CDD" id="cd17631">
    <property type="entry name" value="FACL_FadD13-like"/>
    <property type="match status" value="1"/>
</dbReference>
<sequence>MYLTHALHRALEQWPDEVMTVDGDCSRTTREVADRVARLAGALQRIGVGTGNRVGIVALNSAHHHEVFFASWWAGAVANPINTRWSAAEIAYALTDSGTEVLFVDDAFAHFGPELRERAPGLRTLIYCGAGPTPEGMLAYEELVAGAAPVPHIHRGGDELAMLLYTGGTTGKPKGVMVTHRSFMTSLLSYHLAGSSVKRGGATLCTAPLFHIGALLSWYGQTLLGGTLVFLPTFTPEAVLGAIDEHRVTGCALVPAMIQRLCEHPDFDSYDVSSLEFIGYGASGTPQSLLDLAMKHFPSINFVHVYGMTETGVLTVLGGDEHRTGGARLRSVGRATPTVEIAVVDPDGHRLPPGQIGEVVTRGDHVMAGYWRKPEATATALRDGWMHTGDGGYLDEAGYLYIVDRLKDMIITGGENVYSAEVENALAAHPAVASCAVIGVPDPDWGERVHAVIVPRPGHTVTAEELRAHTKTLIAGYKAPRTVDFVGAMPVSGTGKILKRELRAAYTDRDTTLPTTSRNEQPT</sequence>
<dbReference type="Pfam" id="PF13193">
    <property type="entry name" value="AMP-binding_C"/>
    <property type="match status" value="1"/>
</dbReference>
<evidence type="ECO:0000313" key="5">
    <source>
        <dbReference type="EMBL" id="SED60747.1"/>
    </source>
</evidence>
<gene>
    <name evidence="5" type="ORF">SAMN04490239_8968</name>
</gene>
<feature type="domain" description="AMP-dependent synthetase/ligase" evidence="3">
    <location>
        <begin position="8"/>
        <end position="371"/>
    </location>
</feature>
<accession>A0A1H5C2J5</accession>
<protein>
    <submittedName>
        <fullName evidence="5">Long-chain acyl-CoA synthetase</fullName>
    </submittedName>
</protein>
<proteinExistence type="inferred from homology"/>
<dbReference type="InterPro" id="IPR042099">
    <property type="entry name" value="ANL_N_sf"/>
</dbReference>
<dbReference type="FunFam" id="3.30.300.30:FF:000008">
    <property type="entry name" value="2,3-dihydroxybenzoate-AMP ligase"/>
    <property type="match status" value="1"/>
</dbReference>
<evidence type="ECO:0000259" key="4">
    <source>
        <dbReference type="Pfam" id="PF13193"/>
    </source>
</evidence>
<dbReference type="Gene3D" id="3.40.50.12780">
    <property type="entry name" value="N-terminal domain of ligase-like"/>
    <property type="match status" value="1"/>
</dbReference>
<dbReference type="EMBL" id="FNSV01000005">
    <property type="protein sequence ID" value="SED60747.1"/>
    <property type="molecule type" value="Genomic_DNA"/>
</dbReference>
<dbReference type="PANTHER" id="PTHR43767">
    <property type="entry name" value="LONG-CHAIN-FATTY-ACID--COA LIGASE"/>
    <property type="match status" value="1"/>
</dbReference>